<dbReference type="InterPro" id="IPR022324">
    <property type="entry name" value="Bacilysin_exporter_BacE_put"/>
</dbReference>
<reference evidence="10" key="1">
    <citation type="journal article" date="2019" name="Int. J. Syst. Evol. Microbiol.">
        <title>The Global Catalogue of Microorganisms (GCM) 10K type strain sequencing project: providing services to taxonomists for standard genome sequencing and annotation.</title>
        <authorList>
            <consortium name="The Broad Institute Genomics Platform"/>
            <consortium name="The Broad Institute Genome Sequencing Center for Infectious Disease"/>
            <person name="Wu L."/>
            <person name="Ma J."/>
        </authorList>
    </citation>
    <scope>NUCLEOTIDE SEQUENCE [LARGE SCALE GENOMIC DNA]</scope>
    <source>
        <strain evidence="10">JCM 16908</strain>
    </source>
</reference>
<evidence type="ECO:0000256" key="3">
    <source>
        <dbReference type="ARBA" id="ARBA00022692"/>
    </source>
</evidence>
<dbReference type="PRINTS" id="PR01988">
    <property type="entry name" value="EXPORTERBACE"/>
</dbReference>
<feature type="transmembrane region" description="Helical" evidence="7">
    <location>
        <begin position="371"/>
        <end position="395"/>
    </location>
</feature>
<keyword evidence="2" id="KW-1003">Cell membrane</keyword>
<dbReference type="CDD" id="cd06173">
    <property type="entry name" value="MFS_MefA_like"/>
    <property type="match status" value="1"/>
</dbReference>
<evidence type="ECO:0000256" key="2">
    <source>
        <dbReference type="ARBA" id="ARBA00022475"/>
    </source>
</evidence>
<dbReference type="SUPFAM" id="SSF103473">
    <property type="entry name" value="MFS general substrate transporter"/>
    <property type="match status" value="1"/>
</dbReference>
<proteinExistence type="predicted"/>
<dbReference type="PANTHER" id="PTHR23513">
    <property type="entry name" value="INTEGRAL MEMBRANE EFFLUX PROTEIN-RELATED"/>
    <property type="match status" value="1"/>
</dbReference>
<keyword evidence="3 7" id="KW-0812">Transmembrane</keyword>
<evidence type="ECO:0000313" key="10">
    <source>
        <dbReference type="Proteomes" id="UP001500888"/>
    </source>
</evidence>
<feature type="transmembrane region" description="Helical" evidence="7">
    <location>
        <begin position="120"/>
        <end position="142"/>
    </location>
</feature>
<dbReference type="InterPro" id="IPR036259">
    <property type="entry name" value="MFS_trans_sf"/>
</dbReference>
<keyword evidence="10" id="KW-1185">Reference proteome</keyword>
<keyword evidence="5 7" id="KW-0472">Membrane</keyword>
<evidence type="ECO:0000256" key="6">
    <source>
        <dbReference type="SAM" id="MobiDB-lite"/>
    </source>
</evidence>
<feature type="transmembrane region" description="Helical" evidence="7">
    <location>
        <begin position="248"/>
        <end position="271"/>
    </location>
</feature>
<dbReference type="PROSITE" id="PS50850">
    <property type="entry name" value="MFS"/>
    <property type="match status" value="1"/>
</dbReference>
<feature type="transmembrane region" description="Helical" evidence="7">
    <location>
        <begin position="335"/>
        <end position="359"/>
    </location>
</feature>
<evidence type="ECO:0000256" key="7">
    <source>
        <dbReference type="SAM" id="Phobius"/>
    </source>
</evidence>
<feature type="compositionally biased region" description="Basic and acidic residues" evidence="6">
    <location>
        <begin position="222"/>
        <end position="231"/>
    </location>
</feature>
<dbReference type="Pfam" id="PF07690">
    <property type="entry name" value="MFS_1"/>
    <property type="match status" value="1"/>
</dbReference>
<feature type="transmembrane region" description="Helical" evidence="7">
    <location>
        <begin position="401"/>
        <end position="419"/>
    </location>
</feature>
<feature type="transmembrane region" description="Helical" evidence="7">
    <location>
        <begin position="312"/>
        <end position="329"/>
    </location>
</feature>
<dbReference type="Proteomes" id="UP001500888">
    <property type="component" value="Unassembled WGS sequence"/>
</dbReference>
<evidence type="ECO:0000259" key="8">
    <source>
        <dbReference type="PROSITE" id="PS50850"/>
    </source>
</evidence>
<feature type="transmembrane region" description="Helical" evidence="7">
    <location>
        <begin position="283"/>
        <end position="305"/>
    </location>
</feature>
<feature type="region of interest" description="Disordered" evidence="6">
    <location>
        <begin position="212"/>
        <end position="231"/>
    </location>
</feature>
<feature type="transmembrane region" description="Helical" evidence="7">
    <location>
        <begin position="94"/>
        <end position="114"/>
    </location>
</feature>
<gene>
    <name evidence="9" type="ORF">GCM10022226_40990</name>
</gene>
<accession>A0ABP7IDY4</accession>
<feature type="domain" description="Major facilitator superfamily (MFS) profile" evidence="8">
    <location>
        <begin position="246"/>
        <end position="426"/>
    </location>
</feature>
<comment type="subcellular location">
    <subcellularLocation>
        <location evidence="1">Cell membrane</location>
        <topology evidence="1">Multi-pass membrane protein</topology>
    </subcellularLocation>
</comment>
<feature type="transmembrane region" description="Helical" evidence="7">
    <location>
        <begin position="163"/>
        <end position="180"/>
    </location>
</feature>
<dbReference type="RefSeq" id="WP_344942275.1">
    <property type="nucleotide sequence ID" value="NZ_BAAAZR010000009.1"/>
</dbReference>
<feature type="transmembrane region" description="Helical" evidence="7">
    <location>
        <begin position="61"/>
        <end position="82"/>
    </location>
</feature>
<protein>
    <submittedName>
        <fullName evidence="9">MFS transporter</fullName>
    </submittedName>
</protein>
<feature type="transmembrane region" description="Helical" evidence="7">
    <location>
        <begin position="32"/>
        <end position="55"/>
    </location>
</feature>
<dbReference type="Gene3D" id="1.20.1250.20">
    <property type="entry name" value="MFS general substrate transporter like domains"/>
    <property type="match status" value="1"/>
</dbReference>
<evidence type="ECO:0000256" key="1">
    <source>
        <dbReference type="ARBA" id="ARBA00004651"/>
    </source>
</evidence>
<dbReference type="InterPro" id="IPR020846">
    <property type="entry name" value="MFS_dom"/>
</dbReference>
<comment type="caution">
    <text evidence="9">The sequence shown here is derived from an EMBL/GenBank/DDBJ whole genome shotgun (WGS) entry which is preliminary data.</text>
</comment>
<evidence type="ECO:0000313" key="9">
    <source>
        <dbReference type="EMBL" id="GAA3816059.1"/>
    </source>
</evidence>
<evidence type="ECO:0000256" key="4">
    <source>
        <dbReference type="ARBA" id="ARBA00022989"/>
    </source>
</evidence>
<evidence type="ECO:0000256" key="5">
    <source>
        <dbReference type="ARBA" id="ARBA00023136"/>
    </source>
</evidence>
<organism evidence="9 10">
    <name type="scientific">Sphaerisporangium flaviroseum</name>
    <dbReference type="NCBI Taxonomy" id="509199"/>
    <lineage>
        <taxon>Bacteria</taxon>
        <taxon>Bacillati</taxon>
        <taxon>Actinomycetota</taxon>
        <taxon>Actinomycetes</taxon>
        <taxon>Streptosporangiales</taxon>
        <taxon>Streptosporangiaceae</taxon>
        <taxon>Sphaerisporangium</taxon>
    </lineage>
</organism>
<dbReference type="PANTHER" id="PTHR23513:SF11">
    <property type="entry name" value="STAPHYLOFERRIN A TRANSPORTER"/>
    <property type="match status" value="1"/>
</dbReference>
<dbReference type="InterPro" id="IPR011701">
    <property type="entry name" value="MFS"/>
</dbReference>
<keyword evidence="4 7" id="KW-1133">Transmembrane helix</keyword>
<name>A0ABP7IDY4_9ACTN</name>
<sequence>MSEPAQQVADAPRPPLPARGLLAPLRHRDFRWLVSGQMLSTFGDMAFLVALPFIVLRDGDAGDLALILTMLGVGRVVGSPIGGMLSDRWSPRSVMLVSDLARAAVLAGLIALIGSGGQGLLWLGIGVAVLGALEGLFLPAYWAVMPALLPEEELASGNAVSEAVIVVAVVAGPLVGGIAMASTAPAAVLAVNALTFLISAGTLLKMSGRRERALGAPGTTEPEPRGGGQDDARSGFWSFARGSRLFQAILMMAGALQLTSAGLVSVALPVFVDQEFSDGRQVFGLLLSAHGAGLLAGTLAAGPAWKVSRPGYLAVGLVVLDGLALLALTRLPGLAALMISTAVLGLVAGALSIIALTLLQRIAPPAVRGRVMAAFTSVTIAAFPISAAVIGLIVTGLGVEAAFVAGGLGVLVVSVIGITQRAVREA</sequence>
<dbReference type="EMBL" id="BAAAZR010000009">
    <property type="protein sequence ID" value="GAA3816059.1"/>
    <property type="molecule type" value="Genomic_DNA"/>
</dbReference>
<feature type="transmembrane region" description="Helical" evidence="7">
    <location>
        <begin position="186"/>
        <end position="204"/>
    </location>
</feature>